<dbReference type="Proteomes" id="UP000037923">
    <property type="component" value="Unassembled WGS sequence"/>
</dbReference>
<name>A0A0M9FTI3_LEPPY</name>
<feature type="compositionally biased region" description="Low complexity" evidence="1">
    <location>
        <begin position="200"/>
        <end position="222"/>
    </location>
</feature>
<accession>A0A0M9FTI3</accession>
<feature type="compositionally biased region" description="Low complexity" evidence="1">
    <location>
        <begin position="48"/>
        <end position="60"/>
    </location>
</feature>
<evidence type="ECO:0000256" key="1">
    <source>
        <dbReference type="SAM" id="MobiDB-lite"/>
    </source>
</evidence>
<feature type="compositionally biased region" description="Low complexity" evidence="1">
    <location>
        <begin position="277"/>
        <end position="288"/>
    </location>
</feature>
<feature type="compositionally biased region" description="Basic and acidic residues" evidence="1">
    <location>
        <begin position="8"/>
        <end position="33"/>
    </location>
</feature>
<protein>
    <submittedName>
        <fullName evidence="2">Uncharacterized protein</fullName>
    </submittedName>
</protein>
<feature type="region of interest" description="Disordered" evidence="1">
    <location>
        <begin position="1"/>
        <end position="79"/>
    </location>
</feature>
<proteinExistence type="predicted"/>
<feature type="compositionally biased region" description="Basic and acidic residues" evidence="1">
    <location>
        <begin position="67"/>
        <end position="79"/>
    </location>
</feature>
<dbReference type="RefSeq" id="XP_015654152.1">
    <property type="nucleotide sequence ID" value="XM_015807203.1"/>
</dbReference>
<feature type="region of interest" description="Disordered" evidence="1">
    <location>
        <begin position="277"/>
        <end position="353"/>
    </location>
</feature>
<organism evidence="2 3">
    <name type="scientific">Leptomonas pyrrhocoris</name>
    <name type="common">Firebug parasite</name>
    <dbReference type="NCBI Taxonomy" id="157538"/>
    <lineage>
        <taxon>Eukaryota</taxon>
        <taxon>Discoba</taxon>
        <taxon>Euglenozoa</taxon>
        <taxon>Kinetoplastea</taxon>
        <taxon>Metakinetoplastina</taxon>
        <taxon>Trypanosomatida</taxon>
        <taxon>Trypanosomatidae</taxon>
        <taxon>Leishmaniinae</taxon>
        <taxon>Leptomonas</taxon>
    </lineage>
</organism>
<feature type="region of interest" description="Disordered" evidence="1">
    <location>
        <begin position="200"/>
        <end position="237"/>
    </location>
</feature>
<evidence type="ECO:0000313" key="3">
    <source>
        <dbReference type="Proteomes" id="UP000037923"/>
    </source>
</evidence>
<dbReference type="OrthoDB" id="267189at2759"/>
<dbReference type="GeneID" id="26908551"/>
<dbReference type="VEuPathDB" id="TriTrypDB:LpyrH10_23_0510"/>
<keyword evidence="3" id="KW-1185">Reference proteome</keyword>
<gene>
    <name evidence="2" type="ORF">ABB37_08266</name>
</gene>
<dbReference type="EMBL" id="LGTL01000023">
    <property type="protein sequence ID" value="KPA75713.1"/>
    <property type="molecule type" value="Genomic_DNA"/>
</dbReference>
<comment type="caution">
    <text evidence="2">The sequence shown here is derived from an EMBL/GenBank/DDBJ whole genome shotgun (WGS) entry which is preliminary data.</text>
</comment>
<dbReference type="Gene3D" id="1.10.20.120">
    <property type="match status" value="1"/>
</dbReference>
<sequence length="353" mass="36735">MPAGDLYRSGEGHADASRPSNRHVEETHPEKDAYVPLFGRIGGADQESSQSSSSSPYSYSFPNAHPITDDRRQRDASHEAAELPLSVSPHGTPHPAHSNPLNTAAAVSDKGWCGWAHAAMRYPLLFHACFAALQSDTVLRRLCEVREVGGEAGNGSGGSSARDMYYRPSEAVAVAWLKRKVELLRGSSVLREVLQLSEVTTTTAGAASTPSSSSSSPSTATAVHSLPQQVSATSTTPASKAAAEVPLAIAFGMVAEYVPERLHDPLAVACGLPDPSLPSSVSSVVTPSAGAKRGREGEGSSSAMPSAERNPASGGTPSAGPKSASVRRLERAGRPKGTPTLFSMFAKKPKDGA</sequence>
<dbReference type="AlphaFoldDB" id="A0A0M9FTI3"/>
<evidence type="ECO:0000313" key="2">
    <source>
        <dbReference type="EMBL" id="KPA75713.1"/>
    </source>
</evidence>
<reference evidence="2 3" key="1">
    <citation type="submission" date="2015-07" db="EMBL/GenBank/DDBJ databases">
        <title>High-quality genome of monoxenous trypanosomatid Leptomonas pyrrhocoris.</title>
        <authorList>
            <person name="Flegontov P."/>
            <person name="Butenko A."/>
            <person name="Firsov S."/>
            <person name="Vlcek C."/>
            <person name="Logacheva M.D."/>
            <person name="Field M."/>
            <person name="Filatov D."/>
            <person name="Flegontova O."/>
            <person name="Gerasimov E."/>
            <person name="Jackson A.P."/>
            <person name="Kelly S."/>
            <person name="Opperdoes F."/>
            <person name="O'Reilly A."/>
            <person name="Votypka J."/>
            <person name="Yurchenko V."/>
            <person name="Lukes J."/>
        </authorList>
    </citation>
    <scope>NUCLEOTIDE SEQUENCE [LARGE SCALE GENOMIC DNA]</scope>
    <source>
        <strain evidence="2">H10</strain>
    </source>
</reference>